<dbReference type="VEuPathDB" id="FungiDB:BTJ68_11361"/>
<dbReference type="PANTHER" id="PTHR40628:SF1">
    <property type="entry name" value="CHROMO DOMAIN-CONTAINING PROTEIN"/>
    <property type="match status" value="1"/>
</dbReference>
<dbReference type="EMBL" id="QWIP01000044">
    <property type="protein sequence ID" value="RMY76138.1"/>
    <property type="molecule type" value="Genomic_DNA"/>
</dbReference>
<evidence type="ECO:0000259" key="1">
    <source>
        <dbReference type="Pfam" id="PF22936"/>
    </source>
</evidence>
<dbReference type="OrthoDB" id="3836365at2759"/>
<dbReference type="PANTHER" id="PTHR40628">
    <property type="entry name" value="CHROMO DOMAIN-CONTAINING PROTEIN"/>
    <property type="match status" value="1"/>
</dbReference>
<reference evidence="2 3" key="1">
    <citation type="journal article" date="2018" name="BMC Genomics">
        <title>Genomic evidence for intraspecific hybridization in a clonal and extremely halotolerant yeast.</title>
        <authorList>
            <person name="Gostincar C."/>
            <person name="Stajich J.E."/>
            <person name="Zupancic J."/>
            <person name="Zalar P."/>
            <person name="Gunde-Cimerman N."/>
        </authorList>
    </citation>
    <scope>NUCLEOTIDE SEQUENCE [LARGE SCALE GENOMIC DNA]</scope>
    <source>
        <strain evidence="2 3">EXF-2682</strain>
    </source>
</reference>
<organism evidence="2 3">
    <name type="scientific">Hortaea werneckii</name>
    <name type="common">Black yeast</name>
    <name type="synonym">Cladosporium werneckii</name>
    <dbReference type="NCBI Taxonomy" id="91943"/>
    <lineage>
        <taxon>Eukaryota</taxon>
        <taxon>Fungi</taxon>
        <taxon>Dikarya</taxon>
        <taxon>Ascomycota</taxon>
        <taxon>Pezizomycotina</taxon>
        <taxon>Dothideomycetes</taxon>
        <taxon>Dothideomycetidae</taxon>
        <taxon>Mycosphaerellales</taxon>
        <taxon>Teratosphaeriaceae</taxon>
        <taxon>Hortaea</taxon>
    </lineage>
</organism>
<name>A0A3M7EHN7_HORWE</name>
<dbReference type="InterPro" id="IPR054722">
    <property type="entry name" value="PolX-like_BBD"/>
</dbReference>
<feature type="domain" description="Retrovirus-related Pol polyprotein from transposon TNT 1-94-like beta-barrel" evidence="1">
    <location>
        <begin position="37"/>
        <end position="114"/>
    </location>
</feature>
<accession>A0A3M7EHN7</accession>
<sequence length="208" mass="23561">MPSEMAEYWRDVRADRKRRQLEEAEAHDPSTRPCYDWYLHSGNVHFARDRSTFTSYVSLDATTLRSVAFDQTIGAAGIGHVELQVKISPQSNETRTLQLRDVFHIPTAPCNGLSDMEIGMEHNLTMSYGRPYWKMYSSGPEETPFCYGVTDRLFRLERADGLTGSRVRDDTSTLFGISTAVDQDVKIACRELYEAQSNGHRQSTSAGH</sequence>
<gene>
    <name evidence="2" type="ORF">D0863_02158</name>
</gene>
<dbReference type="Proteomes" id="UP000269276">
    <property type="component" value="Unassembled WGS sequence"/>
</dbReference>
<evidence type="ECO:0000313" key="2">
    <source>
        <dbReference type="EMBL" id="RMY76138.1"/>
    </source>
</evidence>
<comment type="caution">
    <text evidence="2">The sequence shown here is derived from an EMBL/GenBank/DDBJ whole genome shotgun (WGS) entry which is preliminary data.</text>
</comment>
<dbReference type="AlphaFoldDB" id="A0A3M7EHN7"/>
<proteinExistence type="predicted"/>
<protein>
    <recommendedName>
        <fullName evidence="1">Retrovirus-related Pol polyprotein from transposon TNT 1-94-like beta-barrel domain-containing protein</fullName>
    </recommendedName>
</protein>
<dbReference type="Pfam" id="PF22936">
    <property type="entry name" value="Pol_BBD"/>
    <property type="match status" value="1"/>
</dbReference>
<evidence type="ECO:0000313" key="3">
    <source>
        <dbReference type="Proteomes" id="UP000269276"/>
    </source>
</evidence>